<dbReference type="PROSITE" id="PS50835">
    <property type="entry name" value="IG_LIKE"/>
    <property type="match status" value="2"/>
</dbReference>
<evidence type="ECO:0000256" key="2">
    <source>
        <dbReference type="ARBA" id="ARBA00023136"/>
    </source>
</evidence>
<keyword evidence="2" id="KW-0472">Membrane</keyword>
<keyword evidence="4" id="KW-0325">Glycoprotein</keyword>
<dbReference type="GO" id="GO:0005886">
    <property type="term" value="C:plasma membrane"/>
    <property type="evidence" value="ECO:0007669"/>
    <property type="project" value="TreeGrafter"/>
</dbReference>
<dbReference type="InterPro" id="IPR013783">
    <property type="entry name" value="Ig-like_fold"/>
</dbReference>
<proteinExistence type="predicted"/>
<sequence>MFISGEVSFSWKPLDYSLYDVLLTKDDSPDAWVRVSDSQYTVKHVLLYDSIRIIVRRSGSNVINIMTYNVSKVKTQIGGKTNISWTAAYFPFSGQYYVYHTYKENRTILSISSSGVNYGEDTQTSKYAYTSRPFNSTNIVFEIRDITLDDAGYYNGGMSADAAWSGGGVVLIVSGKPEKPKIDGKLNTLVNAFLELICVSKSTSTPDYYSKLLILSYTWFINNTKVEGKAKESFILNVTKWHRYNRYSCLATEEDLESDRSDAVQINPLYGPEKLTLTPKPKLDENDKFTVLEGDIVGPILCSADCNPPCNVTWKYKDSNGQRDALSQKGILLLRNVNRSNTQITCLSRWKNVSMKKDISLDVQYVDVPAVYLNDELVSSRINILEGKPFHLSCFVDGNPTPTVRLGKSQNGGTVILSEDRDHWSNYNIGTGAQCSDTGTYVCLGQSTDLKTNTRAIDVNILCAPRLDKEVRLETITESGKTRIVIIPVIAHPSLVVSKMVWFGPDNLPTNITTSAVLQFSGVIYQHRVISIISGLEDEKLGEYKLLYERKFLTSVFIRKEDIDDPIIYVNDEWVSDRITVDILEGKPFHMSCFVEGNPTRQFVLDSLQI</sequence>
<dbReference type="EnsemblMetazoa" id="G16934.1">
    <property type="protein sequence ID" value="G16934.1:cds"/>
    <property type="gene ID" value="G16934"/>
</dbReference>
<name>A0A8W8J6F4_MAGGI</name>
<dbReference type="InterPro" id="IPR007110">
    <property type="entry name" value="Ig-like_dom"/>
</dbReference>
<dbReference type="PANTHER" id="PTHR11640:SF31">
    <property type="entry name" value="IRREGULAR CHIASM C-ROUGHEST PROTEIN-RELATED"/>
    <property type="match status" value="1"/>
</dbReference>
<dbReference type="InterPro" id="IPR036179">
    <property type="entry name" value="Ig-like_dom_sf"/>
</dbReference>
<organism evidence="7 8">
    <name type="scientific">Magallana gigas</name>
    <name type="common">Pacific oyster</name>
    <name type="synonym">Crassostrea gigas</name>
    <dbReference type="NCBI Taxonomy" id="29159"/>
    <lineage>
        <taxon>Eukaryota</taxon>
        <taxon>Metazoa</taxon>
        <taxon>Spiralia</taxon>
        <taxon>Lophotrochozoa</taxon>
        <taxon>Mollusca</taxon>
        <taxon>Bivalvia</taxon>
        <taxon>Autobranchia</taxon>
        <taxon>Pteriomorphia</taxon>
        <taxon>Ostreida</taxon>
        <taxon>Ostreoidea</taxon>
        <taxon>Ostreidae</taxon>
        <taxon>Magallana</taxon>
    </lineage>
</organism>
<evidence type="ECO:0000313" key="7">
    <source>
        <dbReference type="EnsemblMetazoa" id="G16934.1:cds"/>
    </source>
</evidence>
<dbReference type="AlphaFoldDB" id="A0A8W8J6F4"/>
<reference evidence="7" key="1">
    <citation type="submission" date="2022-08" db="UniProtKB">
        <authorList>
            <consortium name="EnsemblMetazoa"/>
        </authorList>
    </citation>
    <scope>IDENTIFICATION</scope>
    <source>
        <strain evidence="7">05x7-T-G4-1.051#20</strain>
    </source>
</reference>
<keyword evidence="5" id="KW-0393">Immunoglobulin domain</keyword>
<dbReference type="GO" id="GO:0050839">
    <property type="term" value="F:cell adhesion molecule binding"/>
    <property type="evidence" value="ECO:0007669"/>
    <property type="project" value="TreeGrafter"/>
</dbReference>
<protein>
    <recommendedName>
        <fullName evidence="6">Ig-like domain-containing protein</fullName>
    </recommendedName>
</protein>
<evidence type="ECO:0000313" key="8">
    <source>
        <dbReference type="Proteomes" id="UP000005408"/>
    </source>
</evidence>
<evidence type="ECO:0000256" key="1">
    <source>
        <dbReference type="ARBA" id="ARBA00004479"/>
    </source>
</evidence>
<dbReference type="PANTHER" id="PTHR11640">
    <property type="entry name" value="NEPHRIN"/>
    <property type="match status" value="1"/>
</dbReference>
<evidence type="ECO:0000256" key="3">
    <source>
        <dbReference type="ARBA" id="ARBA00023157"/>
    </source>
</evidence>
<evidence type="ECO:0000256" key="4">
    <source>
        <dbReference type="ARBA" id="ARBA00023180"/>
    </source>
</evidence>
<dbReference type="Proteomes" id="UP000005408">
    <property type="component" value="Unassembled WGS sequence"/>
</dbReference>
<dbReference type="InterPro" id="IPR051275">
    <property type="entry name" value="Cell_adhesion_signaling"/>
</dbReference>
<keyword evidence="8" id="KW-1185">Reference proteome</keyword>
<evidence type="ECO:0000256" key="5">
    <source>
        <dbReference type="ARBA" id="ARBA00023319"/>
    </source>
</evidence>
<feature type="domain" description="Ig-like" evidence="6">
    <location>
        <begin position="279"/>
        <end position="360"/>
    </location>
</feature>
<dbReference type="Gene3D" id="2.60.40.10">
    <property type="entry name" value="Immunoglobulins"/>
    <property type="match status" value="2"/>
</dbReference>
<evidence type="ECO:0000259" key="6">
    <source>
        <dbReference type="PROSITE" id="PS50835"/>
    </source>
</evidence>
<keyword evidence="3" id="KW-1015">Disulfide bond</keyword>
<dbReference type="GO" id="GO:0098609">
    <property type="term" value="P:cell-cell adhesion"/>
    <property type="evidence" value="ECO:0007669"/>
    <property type="project" value="TreeGrafter"/>
</dbReference>
<feature type="domain" description="Ig-like" evidence="6">
    <location>
        <begin position="369"/>
        <end position="458"/>
    </location>
</feature>
<comment type="subcellular location">
    <subcellularLocation>
        <location evidence="1">Membrane</location>
        <topology evidence="1">Single-pass type I membrane protein</topology>
    </subcellularLocation>
</comment>
<accession>A0A8W8J6F4</accession>
<dbReference type="SUPFAM" id="SSF48726">
    <property type="entry name" value="Immunoglobulin"/>
    <property type="match status" value="1"/>
</dbReference>
<dbReference type="GO" id="GO:0005911">
    <property type="term" value="C:cell-cell junction"/>
    <property type="evidence" value="ECO:0007669"/>
    <property type="project" value="TreeGrafter"/>
</dbReference>